<dbReference type="Proteomes" id="UP000095286">
    <property type="component" value="Unplaced"/>
</dbReference>
<organism evidence="1 2">
    <name type="scientific">Rhabditophanes sp. KR3021</name>
    <dbReference type="NCBI Taxonomy" id="114890"/>
    <lineage>
        <taxon>Eukaryota</taxon>
        <taxon>Metazoa</taxon>
        <taxon>Ecdysozoa</taxon>
        <taxon>Nematoda</taxon>
        <taxon>Chromadorea</taxon>
        <taxon>Rhabditida</taxon>
        <taxon>Tylenchina</taxon>
        <taxon>Panagrolaimomorpha</taxon>
        <taxon>Strongyloidoidea</taxon>
        <taxon>Alloionematidae</taxon>
        <taxon>Rhabditophanes</taxon>
    </lineage>
</organism>
<accession>A0AC35U849</accession>
<dbReference type="WBParaSite" id="RSKR_0000882550.1">
    <property type="protein sequence ID" value="RSKR_0000882550.1"/>
    <property type="gene ID" value="RSKR_0000882550"/>
</dbReference>
<reference evidence="2" key="1">
    <citation type="submission" date="2016-11" db="UniProtKB">
        <authorList>
            <consortium name="WormBaseParasite"/>
        </authorList>
    </citation>
    <scope>IDENTIFICATION</scope>
    <source>
        <strain evidence="2">KR3021</strain>
    </source>
</reference>
<evidence type="ECO:0000313" key="1">
    <source>
        <dbReference type="Proteomes" id="UP000095286"/>
    </source>
</evidence>
<name>A0AC35U849_9BILA</name>
<evidence type="ECO:0000313" key="2">
    <source>
        <dbReference type="WBParaSite" id="RSKR_0000882550.1"/>
    </source>
</evidence>
<protein>
    <submittedName>
        <fullName evidence="2">DDE Tnp4 domain-containing protein</fullName>
    </submittedName>
</protein>
<proteinExistence type="predicted"/>
<sequence>MNAMMRFDEIFDEEFPFNETFRRGPACVKLRKLVSMVDENFFGGKLIVGYAHNHHHVISLCIIVPTIVSRRHYMRNRTHYAVRDHETGQSKGFCYEDQRSTVLVVDNMNGITVTFEKID</sequence>